<evidence type="ECO:0000256" key="1">
    <source>
        <dbReference type="ARBA" id="ARBA00009753"/>
    </source>
</evidence>
<keyword evidence="2 5" id="KW-0479">Metal-binding</keyword>
<dbReference type="GO" id="GO:0005509">
    <property type="term" value="F:calcium ion binding"/>
    <property type="evidence" value="ECO:0007669"/>
    <property type="project" value="UniProtKB-UniRule"/>
</dbReference>
<evidence type="ECO:0000259" key="7">
    <source>
        <dbReference type="PROSITE" id="PS50222"/>
    </source>
</evidence>
<evidence type="ECO:0000256" key="2">
    <source>
        <dbReference type="ARBA" id="ARBA00022723"/>
    </source>
</evidence>
<feature type="binding site" evidence="5">
    <location>
        <position position="113"/>
    </location>
    <ligand>
        <name>Ca(2+)</name>
        <dbReference type="ChEBI" id="CHEBI:29108"/>
        <label>1</label>
    </ligand>
</feature>
<comment type="similarity">
    <text evidence="1 6">Belongs to the parvalbumin family.</text>
</comment>
<evidence type="ECO:0000256" key="4">
    <source>
        <dbReference type="ARBA" id="ARBA00022837"/>
    </source>
</evidence>
<feature type="domain" description="EF-hand" evidence="7">
    <location>
        <begin position="139"/>
        <end position="174"/>
    </location>
</feature>
<dbReference type="Ensembl" id="ENSPKIT00000011467.1">
    <property type="protein sequence ID" value="ENSPKIP00000030644.1"/>
    <property type="gene ID" value="ENSPKIG00000011426.1"/>
</dbReference>
<dbReference type="SMART" id="SM00054">
    <property type="entry name" value="EFh"/>
    <property type="match status" value="2"/>
</dbReference>
<reference evidence="8" key="2">
    <citation type="submission" date="2025-09" db="UniProtKB">
        <authorList>
            <consortium name="Ensembl"/>
        </authorList>
    </citation>
    <scope>IDENTIFICATION</scope>
</reference>
<name>A0A3B3SIR8_9TELE</name>
<evidence type="ECO:0000256" key="3">
    <source>
        <dbReference type="ARBA" id="ARBA00022737"/>
    </source>
</evidence>
<dbReference type="PANTHER" id="PTHR11653">
    <property type="entry name" value="PARVALBUMIN ALPHA"/>
    <property type="match status" value="1"/>
</dbReference>
<dbReference type="FunFam" id="1.10.238.10:FF:000629">
    <property type="entry name" value="Parvalbumin beta 2"/>
    <property type="match status" value="1"/>
</dbReference>
<dbReference type="InterPro" id="IPR018247">
    <property type="entry name" value="EF_Hand_1_Ca_BS"/>
</dbReference>
<dbReference type="GO" id="GO:0005737">
    <property type="term" value="C:cytoplasm"/>
    <property type="evidence" value="ECO:0007669"/>
    <property type="project" value="TreeGrafter"/>
</dbReference>
<dbReference type="Gene3D" id="1.10.238.10">
    <property type="entry name" value="EF-hand"/>
    <property type="match status" value="1"/>
</dbReference>
<dbReference type="PROSITE" id="PS00018">
    <property type="entry name" value="EF_HAND_1"/>
    <property type="match status" value="2"/>
</dbReference>
<protein>
    <recommendedName>
        <fullName evidence="6">Parvalbumin</fullName>
    </recommendedName>
</protein>
<evidence type="ECO:0000256" key="5">
    <source>
        <dbReference type="PIRSR" id="PIRSR608080-1"/>
    </source>
</evidence>
<keyword evidence="9" id="KW-1185">Reference proteome</keyword>
<dbReference type="AlphaFoldDB" id="A0A3B3SIR8"/>
<feature type="binding site" evidence="5">
    <location>
        <position position="154"/>
    </location>
    <ligand>
        <name>Ca(2+)</name>
        <dbReference type="ChEBI" id="CHEBI:29108"/>
        <label>1</label>
    </ligand>
</feature>
<keyword evidence="3" id="KW-0677">Repeat</keyword>
<feature type="binding site" evidence="5">
    <location>
        <position position="156"/>
    </location>
    <ligand>
        <name>Ca(2+)</name>
        <dbReference type="ChEBI" id="CHEBI:29108"/>
        <label>1</label>
    </ligand>
</feature>
<dbReference type="PROSITE" id="PS50222">
    <property type="entry name" value="EF_HAND_2"/>
    <property type="match status" value="2"/>
</dbReference>
<dbReference type="STRING" id="1676925.ENSPKIP00000030644"/>
<evidence type="ECO:0000313" key="8">
    <source>
        <dbReference type="Ensembl" id="ENSPKIP00000030644.1"/>
    </source>
</evidence>
<dbReference type="GeneTree" id="ENSGT01140000282649"/>
<feature type="binding site" evidence="5">
    <location>
        <position position="163"/>
    </location>
    <ligand>
        <name>Ca(2+)</name>
        <dbReference type="ChEBI" id="CHEBI:29108"/>
        <label>1</label>
    </ligand>
</feature>
<evidence type="ECO:0000256" key="6">
    <source>
        <dbReference type="RuleBase" id="RU368048"/>
    </source>
</evidence>
<dbReference type="PANTHER" id="PTHR11653:SF2">
    <property type="entry name" value="PARVALBUMIN ALPHA"/>
    <property type="match status" value="1"/>
</dbReference>
<reference evidence="8" key="1">
    <citation type="submission" date="2025-08" db="UniProtKB">
        <authorList>
            <consortium name="Ensembl"/>
        </authorList>
    </citation>
    <scope>IDENTIFICATION</scope>
</reference>
<keyword evidence="4 5" id="KW-0106">Calcium</keyword>
<comment type="function">
    <text evidence="6">In muscle, parvalbumin is thought to be involved in relaxation after contraction. It binds two calcium ions.</text>
</comment>
<feature type="domain" description="EF-hand" evidence="7">
    <location>
        <begin position="98"/>
        <end position="133"/>
    </location>
</feature>
<dbReference type="Pfam" id="PF13499">
    <property type="entry name" value="EF-hand_7"/>
    <property type="match status" value="1"/>
</dbReference>
<dbReference type="InterPro" id="IPR008080">
    <property type="entry name" value="Parvalbumin"/>
</dbReference>
<dbReference type="InterPro" id="IPR002048">
    <property type="entry name" value="EF_hand_dom"/>
</dbReference>
<feature type="binding site" evidence="5">
    <location>
        <position position="115"/>
    </location>
    <ligand>
        <name>Ca(2+)</name>
        <dbReference type="ChEBI" id="CHEBI:29108"/>
        <label>1</label>
    </ligand>
</feature>
<proteinExistence type="inferred from homology"/>
<organism evidence="8 9">
    <name type="scientific">Paramormyrops kingsleyae</name>
    <dbReference type="NCBI Taxonomy" id="1676925"/>
    <lineage>
        <taxon>Eukaryota</taxon>
        <taxon>Metazoa</taxon>
        <taxon>Chordata</taxon>
        <taxon>Craniata</taxon>
        <taxon>Vertebrata</taxon>
        <taxon>Euteleostomi</taxon>
        <taxon>Actinopterygii</taxon>
        <taxon>Neopterygii</taxon>
        <taxon>Teleostei</taxon>
        <taxon>Osteoglossocephala</taxon>
        <taxon>Osteoglossomorpha</taxon>
        <taxon>Osteoglossiformes</taxon>
        <taxon>Mormyridae</taxon>
        <taxon>Paramormyrops</taxon>
    </lineage>
</organism>
<dbReference type="SUPFAM" id="SSF47473">
    <property type="entry name" value="EF-hand"/>
    <property type="match status" value="1"/>
</dbReference>
<feature type="binding site" evidence="5">
    <location>
        <position position="111"/>
    </location>
    <ligand>
        <name>Ca(2+)</name>
        <dbReference type="ChEBI" id="CHEBI:29108"/>
        <label>1</label>
    </ligand>
</feature>
<dbReference type="Proteomes" id="UP000261540">
    <property type="component" value="Unplaced"/>
</dbReference>
<feature type="binding site" evidence="5">
    <location>
        <position position="122"/>
    </location>
    <ligand>
        <name>Ca(2+)</name>
        <dbReference type="ChEBI" id="CHEBI:29108"/>
        <label>1</label>
    </ligand>
</feature>
<dbReference type="InterPro" id="IPR011992">
    <property type="entry name" value="EF-hand-dom_pair"/>
</dbReference>
<accession>A0A3B3SIR8</accession>
<feature type="binding site" evidence="5">
    <location>
        <position position="117"/>
    </location>
    <ligand>
        <name>Ca(2+)</name>
        <dbReference type="ChEBI" id="CHEBI:29108"/>
        <label>1</label>
    </ligand>
</feature>
<feature type="binding site" evidence="5">
    <location>
        <position position="152"/>
    </location>
    <ligand>
        <name>Ca(2+)</name>
        <dbReference type="ChEBI" id="CHEBI:29108"/>
        <label>1</label>
    </ligand>
</feature>
<dbReference type="OrthoDB" id="26525at2759"/>
<sequence length="176" mass="19654">MLAFRASGVLSAGLTWPLRCDLSFIQSHVPLLTAHVSPSQSTGMAADFGQQVKKVALALGASLSDQDIERIPREMRLQGNFNYSLFLEYMRQFKTSEEKEEMIGKAFRTLDKDGSGYIEWNEIKYILSTIPSSVPLAPLSDDEAEAIMQAADVDGDGRINFKEFSEMVTLEKKPRK</sequence>
<evidence type="ECO:0000313" key="9">
    <source>
        <dbReference type="Proteomes" id="UP000261540"/>
    </source>
</evidence>